<evidence type="ECO:0000256" key="2">
    <source>
        <dbReference type="ARBA" id="ARBA00022670"/>
    </source>
</evidence>
<sequence>MMTRPVFAALGLALLLAACGQNTAQTPATAPVAQSPSTDADAVASARPALADKLLPVDPARAIPGQYIVVLNKGTLGSNINTLSLQSQAERVISVLGLNPQGVTMKQVYGTALTGFAAQLSAQNLAQLRADSRVKYIEQDQVVKLSAVQSGPTWGLDRVDQRNLPLDSSYTYLNTASNVTAYIVDTGINTSNTDFGGRATVGNDQIGDGQNGIDCNGHGTHVAGTVGGSKYGVAKSVRLVAVRVLDCSGSGSNSGVIAGVNWVATNAVKPAVANMSLGGGASQALDDAVTAAVNKGVTFAVAGGNDNANACNSSPARAAAAITVGATTNTDARASFSNYGSCLDIFAPGQNITSDWIGSTTATNTISGTSMATPHVAGAAALVLGANPSYTPAQVATTLTGNATTGKVTSAGTGSPNRLLYTQALSLPSGGGTGTSTTYSGSLSGSGYAAYKPGSAGFSYAGGTLKGVLSGPSGADFDLYLQKLSGSSWNDVAASESSTSSESISYAAGSGTYRWQVYSYSGSGSYSLTETR</sequence>
<dbReference type="Proteomes" id="UP001595939">
    <property type="component" value="Unassembled WGS sequence"/>
</dbReference>
<evidence type="ECO:0000313" key="10">
    <source>
        <dbReference type="EMBL" id="MFC4453295.1"/>
    </source>
</evidence>
<feature type="active site" description="Charge relay system" evidence="5">
    <location>
        <position position="218"/>
    </location>
</feature>
<dbReference type="InterPro" id="IPR015500">
    <property type="entry name" value="Peptidase_S8_subtilisin-rel"/>
</dbReference>
<protein>
    <submittedName>
        <fullName evidence="10">S8 family peptidase</fullName>
        <ecNumber evidence="10">3.4.-.-</ecNumber>
    </submittedName>
</protein>
<dbReference type="InterPro" id="IPR034193">
    <property type="entry name" value="PCSK9_ProteinaseK-like"/>
</dbReference>
<dbReference type="CDD" id="cd04077">
    <property type="entry name" value="Peptidases_S8_PCSK9_ProteinaseK_like"/>
    <property type="match status" value="1"/>
</dbReference>
<evidence type="ECO:0000256" key="3">
    <source>
        <dbReference type="ARBA" id="ARBA00022801"/>
    </source>
</evidence>
<dbReference type="PROSITE" id="PS00138">
    <property type="entry name" value="SUBTILASE_SER"/>
    <property type="match status" value="1"/>
</dbReference>
<evidence type="ECO:0000256" key="7">
    <source>
        <dbReference type="SAM" id="SignalP"/>
    </source>
</evidence>
<evidence type="ECO:0000256" key="4">
    <source>
        <dbReference type="ARBA" id="ARBA00022825"/>
    </source>
</evidence>
<dbReference type="Gene3D" id="2.60.120.380">
    <property type="match status" value="1"/>
</dbReference>
<dbReference type="SUPFAM" id="SSF54897">
    <property type="entry name" value="Protease propeptides/inhibitors"/>
    <property type="match status" value="1"/>
</dbReference>
<dbReference type="InterPro" id="IPR022398">
    <property type="entry name" value="Peptidase_S8_His-AS"/>
</dbReference>
<dbReference type="RefSeq" id="WP_380129698.1">
    <property type="nucleotide sequence ID" value="NZ_JBHSEG010000001.1"/>
</dbReference>
<dbReference type="InterPro" id="IPR036852">
    <property type="entry name" value="Peptidase_S8/S53_dom_sf"/>
</dbReference>
<evidence type="ECO:0000259" key="9">
    <source>
        <dbReference type="Pfam" id="PF05922"/>
    </source>
</evidence>
<dbReference type="PROSITE" id="PS00136">
    <property type="entry name" value="SUBTILASE_ASP"/>
    <property type="match status" value="1"/>
</dbReference>
<feature type="active site" description="Charge relay system" evidence="5">
    <location>
        <position position="370"/>
    </location>
</feature>
<dbReference type="SUPFAM" id="SSF52743">
    <property type="entry name" value="Subtilisin-like"/>
    <property type="match status" value="1"/>
</dbReference>
<dbReference type="PANTHER" id="PTHR43806">
    <property type="entry name" value="PEPTIDASE S8"/>
    <property type="match status" value="1"/>
</dbReference>
<dbReference type="Gene3D" id="3.30.70.80">
    <property type="entry name" value="Peptidase S8 propeptide/proteinase inhibitor I9"/>
    <property type="match status" value="1"/>
</dbReference>
<dbReference type="PRINTS" id="PR00723">
    <property type="entry name" value="SUBTILISIN"/>
</dbReference>
<dbReference type="GO" id="GO:0016787">
    <property type="term" value="F:hydrolase activity"/>
    <property type="evidence" value="ECO:0007669"/>
    <property type="project" value="UniProtKB-KW"/>
</dbReference>
<evidence type="ECO:0000256" key="6">
    <source>
        <dbReference type="RuleBase" id="RU003355"/>
    </source>
</evidence>
<feature type="domain" description="Peptidase S8/S53" evidence="8">
    <location>
        <begin position="180"/>
        <end position="406"/>
    </location>
</feature>
<dbReference type="PANTHER" id="PTHR43806:SF11">
    <property type="entry name" value="CEREVISIN-RELATED"/>
    <property type="match status" value="1"/>
</dbReference>
<dbReference type="InterPro" id="IPR037045">
    <property type="entry name" value="S8pro/Inhibitor_I9_sf"/>
</dbReference>
<comment type="similarity">
    <text evidence="1 5 6">Belongs to the peptidase S8 family.</text>
</comment>
<name>A0ABV8Y612_9DEIO</name>
<keyword evidence="3 5" id="KW-0378">Hydrolase</keyword>
<feature type="chain" id="PRO_5045337821" evidence="7">
    <location>
        <begin position="25"/>
        <end position="532"/>
    </location>
</feature>
<comment type="caution">
    <text evidence="10">The sequence shown here is derived from an EMBL/GenBank/DDBJ whole genome shotgun (WGS) entry which is preliminary data.</text>
</comment>
<dbReference type="PROSITE" id="PS00137">
    <property type="entry name" value="SUBTILASE_HIS"/>
    <property type="match status" value="1"/>
</dbReference>
<evidence type="ECO:0000259" key="8">
    <source>
        <dbReference type="Pfam" id="PF00082"/>
    </source>
</evidence>
<gene>
    <name evidence="10" type="ORF">ACFO0P_05850</name>
</gene>
<feature type="signal peptide" evidence="7">
    <location>
        <begin position="1"/>
        <end position="24"/>
    </location>
</feature>
<evidence type="ECO:0000256" key="1">
    <source>
        <dbReference type="ARBA" id="ARBA00011073"/>
    </source>
</evidence>
<evidence type="ECO:0000313" key="11">
    <source>
        <dbReference type="Proteomes" id="UP001595939"/>
    </source>
</evidence>
<dbReference type="InterPro" id="IPR023827">
    <property type="entry name" value="Peptidase_S8_Asp-AS"/>
</dbReference>
<dbReference type="EMBL" id="JBHSEG010000001">
    <property type="protein sequence ID" value="MFC4453295.1"/>
    <property type="molecule type" value="Genomic_DNA"/>
</dbReference>
<keyword evidence="7" id="KW-0732">Signal</keyword>
<dbReference type="Pfam" id="PF00082">
    <property type="entry name" value="Peptidase_S8"/>
    <property type="match status" value="1"/>
</dbReference>
<dbReference type="EC" id="3.4.-.-" evidence="10"/>
<feature type="domain" description="Inhibitor I9" evidence="9">
    <location>
        <begin position="66"/>
        <end position="145"/>
    </location>
</feature>
<dbReference type="InterPro" id="IPR023828">
    <property type="entry name" value="Peptidase_S8_Ser-AS"/>
</dbReference>
<evidence type="ECO:0000256" key="5">
    <source>
        <dbReference type="PROSITE-ProRule" id="PRU01240"/>
    </source>
</evidence>
<dbReference type="PROSITE" id="PS51257">
    <property type="entry name" value="PROKAR_LIPOPROTEIN"/>
    <property type="match status" value="1"/>
</dbReference>
<dbReference type="Gene3D" id="3.40.50.200">
    <property type="entry name" value="Peptidase S8/S53 domain"/>
    <property type="match status" value="1"/>
</dbReference>
<reference evidence="11" key="1">
    <citation type="journal article" date="2019" name="Int. J. Syst. Evol. Microbiol.">
        <title>The Global Catalogue of Microorganisms (GCM) 10K type strain sequencing project: providing services to taxonomists for standard genome sequencing and annotation.</title>
        <authorList>
            <consortium name="The Broad Institute Genomics Platform"/>
            <consortium name="The Broad Institute Genome Sequencing Center for Infectious Disease"/>
            <person name="Wu L."/>
            <person name="Ma J."/>
        </authorList>
    </citation>
    <scope>NUCLEOTIDE SEQUENCE [LARGE SCALE GENOMIC DNA]</scope>
    <source>
        <strain evidence="11">CCUG 39970</strain>
    </source>
</reference>
<keyword evidence="4 5" id="KW-0720">Serine protease</keyword>
<feature type="active site" description="Charge relay system" evidence="5">
    <location>
        <position position="185"/>
    </location>
</feature>
<dbReference type="SUPFAM" id="SSF89260">
    <property type="entry name" value="Collagen-binding domain"/>
    <property type="match status" value="1"/>
</dbReference>
<dbReference type="InterPro" id="IPR050131">
    <property type="entry name" value="Peptidase_S8_subtilisin-like"/>
</dbReference>
<accession>A0ABV8Y612</accession>
<organism evidence="10 11">
    <name type="scientific">Deinococcus sonorensis</name>
    <dbReference type="NCBI Taxonomy" id="309891"/>
    <lineage>
        <taxon>Bacteria</taxon>
        <taxon>Thermotogati</taxon>
        <taxon>Deinococcota</taxon>
        <taxon>Deinococci</taxon>
        <taxon>Deinococcales</taxon>
        <taxon>Deinococcaceae</taxon>
        <taxon>Deinococcus</taxon>
    </lineage>
</organism>
<dbReference type="Pfam" id="PF05922">
    <property type="entry name" value="Inhibitor_I9"/>
    <property type="match status" value="1"/>
</dbReference>
<keyword evidence="11" id="KW-1185">Reference proteome</keyword>
<dbReference type="PROSITE" id="PS51892">
    <property type="entry name" value="SUBTILASE"/>
    <property type="match status" value="1"/>
</dbReference>
<keyword evidence="2 5" id="KW-0645">Protease</keyword>
<proteinExistence type="inferred from homology"/>
<dbReference type="InterPro" id="IPR010259">
    <property type="entry name" value="S8pro/Inhibitor_I9"/>
</dbReference>
<dbReference type="InterPro" id="IPR000209">
    <property type="entry name" value="Peptidase_S8/S53_dom"/>
</dbReference>